<dbReference type="Proteomes" id="UP001417504">
    <property type="component" value="Unassembled WGS sequence"/>
</dbReference>
<name>A0AAP0JBD7_9MAGN</name>
<evidence type="ECO:0000313" key="3">
    <source>
        <dbReference type="Proteomes" id="UP001417504"/>
    </source>
</evidence>
<dbReference type="PANTHER" id="PTHR36062:SF1">
    <property type="entry name" value="OS01G0687300 PROTEIN"/>
    <property type="match status" value="1"/>
</dbReference>
<proteinExistence type="predicted"/>
<feature type="compositionally biased region" description="Basic and acidic residues" evidence="1">
    <location>
        <begin position="580"/>
        <end position="597"/>
    </location>
</feature>
<organism evidence="2 3">
    <name type="scientific">Stephania japonica</name>
    <dbReference type="NCBI Taxonomy" id="461633"/>
    <lineage>
        <taxon>Eukaryota</taxon>
        <taxon>Viridiplantae</taxon>
        <taxon>Streptophyta</taxon>
        <taxon>Embryophyta</taxon>
        <taxon>Tracheophyta</taxon>
        <taxon>Spermatophyta</taxon>
        <taxon>Magnoliopsida</taxon>
        <taxon>Ranunculales</taxon>
        <taxon>Menispermaceae</taxon>
        <taxon>Menispermoideae</taxon>
        <taxon>Cissampelideae</taxon>
        <taxon>Stephania</taxon>
    </lineage>
</organism>
<accession>A0AAP0JBD7</accession>
<reference evidence="2 3" key="1">
    <citation type="submission" date="2024-01" db="EMBL/GenBank/DDBJ databases">
        <title>Genome assemblies of Stephania.</title>
        <authorList>
            <person name="Yang L."/>
        </authorList>
    </citation>
    <scope>NUCLEOTIDE SEQUENCE [LARGE SCALE GENOMIC DNA]</scope>
    <source>
        <strain evidence="2">QJT</strain>
        <tissue evidence="2">Leaf</tissue>
    </source>
</reference>
<evidence type="ECO:0000256" key="1">
    <source>
        <dbReference type="SAM" id="MobiDB-lite"/>
    </source>
</evidence>
<feature type="region of interest" description="Disordered" evidence="1">
    <location>
        <begin position="490"/>
        <end position="597"/>
    </location>
</feature>
<feature type="compositionally biased region" description="Polar residues" evidence="1">
    <location>
        <begin position="496"/>
        <end position="507"/>
    </location>
</feature>
<dbReference type="GO" id="GO:0010099">
    <property type="term" value="P:regulation of photomorphogenesis"/>
    <property type="evidence" value="ECO:0007669"/>
    <property type="project" value="InterPro"/>
</dbReference>
<gene>
    <name evidence="2" type="ORF">Sjap_010315</name>
</gene>
<keyword evidence="3" id="KW-1185">Reference proteome</keyword>
<dbReference type="PANTHER" id="PTHR36062">
    <property type="entry name" value="OS01G0687300 PROTEIN"/>
    <property type="match status" value="1"/>
</dbReference>
<protein>
    <submittedName>
        <fullName evidence="2">Uncharacterized protein</fullName>
    </submittedName>
</protein>
<feature type="compositionally biased region" description="Basic and acidic residues" evidence="1">
    <location>
        <begin position="508"/>
        <end position="517"/>
    </location>
</feature>
<dbReference type="InterPro" id="IPR037476">
    <property type="entry name" value="PCH1"/>
</dbReference>
<evidence type="ECO:0000313" key="2">
    <source>
        <dbReference type="EMBL" id="KAK9129828.1"/>
    </source>
</evidence>
<sequence>MPDHIVRTSGDRKAKAKESLFPNRSVWMSHWIQGSCNTTVPASESHSNVAANDSKEENCEIMLRPLLALTADSLPSKSDIYAGPGNISEKGKGWDYQQGETVVAACVLDSAKAIGTRTAEDRLMITNDAMALDSRNIKFESSGRDPFLKFNINHRIDVNPVSKKAHFSGKRASKPQIIDYYDRGTASISTSFPGSYPSLLRLGPTETELPLENCLQEHASMSRKSMRLSKHEESFERKSLPVSMPFEDNFLRFKVPYGVAGEMLMRSGVKESNQSSLQAILRKHFIDAKLAYLDDNNGCQFERRPPTHSVHDVETLRICATVDSAEAVDGSTSKFSQTTHRLLITKRSDLNLLSEDEMIKKSKQNSKGKGSESHDLFRFPIDFGSHELGGKLRSLGNVTELAGEMEVGKLDTDSLRLKSDSSAETDSMDIDNFPAKDALMGFVASPSTKGFNVKRHTPRTQATALMPGNKSRGHLEKTEWHEFIQSSPSLAVAESSMENRGASSSRTESLDAEHLLSYDEQPNNSSASKPDSGETSNRWVKRLKLSASDSTPPGVESSRMRAEAFSTGSTNRSKPVLIKPVDKGSLEMDENSVKERKTEPLSINSAVKELRNQTLSHPWIRRWSHNQAATGKSKVTEAVICEPQSLEASLDEFQRKKLPSIAAMALMGKATNCFQPCQLRRKGPVVVWTTDSF</sequence>
<comment type="caution">
    <text evidence="2">The sequence shown here is derived from an EMBL/GenBank/DDBJ whole genome shotgun (WGS) entry which is preliminary data.</text>
</comment>
<dbReference type="AlphaFoldDB" id="A0AAP0JBD7"/>
<dbReference type="EMBL" id="JBBNAE010000004">
    <property type="protein sequence ID" value="KAK9129828.1"/>
    <property type="molecule type" value="Genomic_DNA"/>
</dbReference>
<feature type="compositionally biased region" description="Polar residues" evidence="1">
    <location>
        <begin position="520"/>
        <end position="538"/>
    </location>
</feature>